<dbReference type="EMBL" id="KQ435783">
    <property type="protein sequence ID" value="KOX74694.1"/>
    <property type="molecule type" value="Genomic_DNA"/>
</dbReference>
<gene>
    <name evidence="1" type="ORF">WN51_13129</name>
</gene>
<sequence>MAGGTLCWVTLGTNAARRRGTSVLTAPCAARRHPTFINISGVCTLRNLSPSLSSIKPLSAFFHQDQQPNRLKLDRSIKKVSESN</sequence>
<name>A0A0N1ITL7_9HYME</name>
<reference evidence="1 2" key="1">
    <citation type="submission" date="2015-07" db="EMBL/GenBank/DDBJ databases">
        <title>The genome of Melipona quadrifasciata.</title>
        <authorList>
            <person name="Pan H."/>
            <person name="Kapheim K."/>
        </authorList>
    </citation>
    <scope>NUCLEOTIDE SEQUENCE [LARGE SCALE GENOMIC DNA]</scope>
    <source>
        <strain evidence="1">0111107301</strain>
        <tissue evidence="1">Whole body</tissue>
    </source>
</reference>
<accession>A0A0N1ITL7</accession>
<protein>
    <submittedName>
        <fullName evidence="1">Uncharacterized protein</fullName>
    </submittedName>
</protein>
<dbReference type="Proteomes" id="UP000053105">
    <property type="component" value="Unassembled WGS sequence"/>
</dbReference>
<evidence type="ECO:0000313" key="2">
    <source>
        <dbReference type="Proteomes" id="UP000053105"/>
    </source>
</evidence>
<keyword evidence="2" id="KW-1185">Reference proteome</keyword>
<dbReference type="AlphaFoldDB" id="A0A0N1ITL7"/>
<organism evidence="1 2">
    <name type="scientific">Melipona quadrifasciata</name>
    <dbReference type="NCBI Taxonomy" id="166423"/>
    <lineage>
        <taxon>Eukaryota</taxon>
        <taxon>Metazoa</taxon>
        <taxon>Ecdysozoa</taxon>
        <taxon>Arthropoda</taxon>
        <taxon>Hexapoda</taxon>
        <taxon>Insecta</taxon>
        <taxon>Pterygota</taxon>
        <taxon>Neoptera</taxon>
        <taxon>Endopterygota</taxon>
        <taxon>Hymenoptera</taxon>
        <taxon>Apocrita</taxon>
        <taxon>Aculeata</taxon>
        <taxon>Apoidea</taxon>
        <taxon>Anthophila</taxon>
        <taxon>Apidae</taxon>
        <taxon>Melipona</taxon>
    </lineage>
</organism>
<evidence type="ECO:0000313" key="1">
    <source>
        <dbReference type="EMBL" id="KOX74694.1"/>
    </source>
</evidence>
<proteinExistence type="predicted"/>